<feature type="compositionally biased region" description="Pro residues" evidence="1">
    <location>
        <begin position="338"/>
        <end position="350"/>
    </location>
</feature>
<reference evidence="3 4" key="1">
    <citation type="submission" date="2018-11" db="EMBL/GenBank/DDBJ databases">
        <title>Whole genome sequence of Streptomyces chrestomyceticus NBRC 13444(T).</title>
        <authorList>
            <person name="Komaki H."/>
            <person name="Tamura T."/>
        </authorList>
    </citation>
    <scope>NUCLEOTIDE SEQUENCE [LARGE SCALE GENOMIC DNA]</scope>
    <source>
        <strain evidence="3 4">NBRC 13444</strain>
    </source>
</reference>
<dbReference type="Pfam" id="PF01243">
    <property type="entry name" value="PNPOx_N"/>
    <property type="match status" value="1"/>
</dbReference>
<feature type="domain" description="Pyridoxamine 5'-phosphate oxidase N-terminal" evidence="2">
    <location>
        <begin position="85"/>
        <end position="203"/>
    </location>
</feature>
<dbReference type="AlphaFoldDB" id="A0A7U9KWX6"/>
<feature type="region of interest" description="Disordered" evidence="1">
    <location>
        <begin position="322"/>
        <end position="397"/>
    </location>
</feature>
<feature type="region of interest" description="Disordered" evidence="1">
    <location>
        <begin position="254"/>
        <end position="310"/>
    </location>
</feature>
<organism evidence="3 4">
    <name type="scientific">Streptomyces chrestomyceticus JCM 4735</name>
    <dbReference type="NCBI Taxonomy" id="1306181"/>
    <lineage>
        <taxon>Bacteria</taxon>
        <taxon>Bacillati</taxon>
        <taxon>Actinomycetota</taxon>
        <taxon>Actinomycetes</taxon>
        <taxon>Kitasatosporales</taxon>
        <taxon>Streptomycetaceae</taxon>
        <taxon>Streptomyces</taxon>
    </lineage>
</organism>
<dbReference type="Proteomes" id="UP000287830">
    <property type="component" value="Unassembled WGS sequence"/>
</dbReference>
<evidence type="ECO:0000313" key="4">
    <source>
        <dbReference type="Proteomes" id="UP000287830"/>
    </source>
</evidence>
<feature type="compositionally biased region" description="Gly residues" evidence="1">
    <location>
        <begin position="35"/>
        <end position="45"/>
    </location>
</feature>
<sequence>MTTHSDQGFAAQGGSGLTAYGDLGATGAPDAYGLAGPGGSPGGRPGTDVREARPGSDGEHLVQQRLGTTERADRFYDDQVLDHLNDRMREFVGRQEMFFLATADRHGECDSTFRAGPPGFLQVLDERTLAYPEYRGNGVMASVGNLSENPHLGILMIDFTGDRIGLHVNGRARVVMDDEMRARHPDLPTDPVPGRRAQLWVEVAVEETYIHCAKHIPHLQKVPRQASGSRAWGTDDARRKGGDFFGAAAEAAARREERAGQEKACREKGTRQEDGACCEGGGGRRAVAEPRSAASSPQGAVMRPDVASRPEADVWRELEPAVRQGVSQREPGVGPGAVPSPVPAPGPEPVPSLGSASGPQPAPSLGPAPHPEAVLSAAPVPTPNPPREPREVRQVREQVEREVEQVLTRARLRAPAVAEGDGFRGWFG</sequence>
<dbReference type="PANTHER" id="PTHR42815:SF2">
    <property type="entry name" value="FAD-BINDING, PUTATIVE (AFU_ORTHOLOGUE AFUA_6G07600)-RELATED"/>
    <property type="match status" value="1"/>
</dbReference>
<feature type="compositionally biased region" description="Basic and acidic residues" evidence="1">
    <location>
        <begin position="254"/>
        <end position="274"/>
    </location>
</feature>
<keyword evidence="3" id="KW-0378">Hydrolase</keyword>
<feature type="compositionally biased region" description="Basic and acidic residues" evidence="1">
    <location>
        <begin position="387"/>
        <end position="397"/>
    </location>
</feature>
<dbReference type="Gene3D" id="2.30.110.10">
    <property type="entry name" value="Electron Transport, Fmn-binding Protein, Chain A"/>
    <property type="match status" value="1"/>
</dbReference>
<protein>
    <submittedName>
        <fullName evidence="3">Hydrolase</fullName>
    </submittedName>
</protein>
<accession>A0A7U9KWX6</accession>
<dbReference type="InterPro" id="IPR012349">
    <property type="entry name" value="Split_barrel_FMN-bd"/>
</dbReference>
<dbReference type="GO" id="GO:0016787">
    <property type="term" value="F:hydrolase activity"/>
    <property type="evidence" value="ECO:0007669"/>
    <property type="project" value="UniProtKB-KW"/>
</dbReference>
<evidence type="ECO:0000313" key="3">
    <source>
        <dbReference type="EMBL" id="GCD36301.1"/>
    </source>
</evidence>
<feature type="compositionally biased region" description="Basic and acidic residues" evidence="1">
    <location>
        <begin position="47"/>
        <end position="69"/>
    </location>
</feature>
<dbReference type="SUPFAM" id="SSF50475">
    <property type="entry name" value="FMN-binding split barrel"/>
    <property type="match status" value="1"/>
</dbReference>
<comment type="caution">
    <text evidence="3">The sequence shown here is derived from an EMBL/GenBank/DDBJ whole genome shotgun (WGS) entry which is preliminary data.</text>
</comment>
<dbReference type="InterPro" id="IPR011576">
    <property type="entry name" value="Pyridox_Oxase_N"/>
</dbReference>
<feature type="region of interest" description="Disordered" evidence="1">
    <location>
        <begin position="1"/>
        <end position="69"/>
    </location>
</feature>
<dbReference type="EMBL" id="BHZC01000001">
    <property type="protein sequence ID" value="GCD36301.1"/>
    <property type="molecule type" value="Genomic_DNA"/>
</dbReference>
<proteinExistence type="predicted"/>
<feature type="compositionally biased region" description="Pro residues" evidence="1">
    <location>
        <begin position="360"/>
        <end position="370"/>
    </location>
</feature>
<evidence type="ECO:0000256" key="1">
    <source>
        <dbReference type="SAM" id="MobiDB-lite"/>
    </source>
</evidence>
<name>A0A7U9KWX6_9ACTN</name>
<dbReference type="PANTHER" id="PTHR42815">
    <property type="entry name" value="FAD-BINDING, PUTATIVE (AFU_ORTHOLOGUE AFUA_6G07600)-RELATED"/>
    <property type="match status" value="1"/>
</dbReference>
<evidence type="ECO:0000259" key="2">
    <source>
        <dbReference type="Pfam" id="PF01243"/>
    </source>
</evidence>
<gene>
    <name evidence="3" type="ORF">OEIGOIKO_04061</name>
</gene>